<dbReference type="EMBL" id="LSRX01000166">
    <property type="protein sequence ID" value="OLQ06158.1"/>
    <property type="molecule type" value="Genomic_DNA"/>
</dbReference>
<dbReference type="Proteomes" id="UP000186817">
    <property type="component" value="Unassembled WGS sequence"/>
</dbReference>
<dbReference type="AlphaFoldDB" id="A0A1Q9EFJ2"/>
<evidence type="ECO:0000313" key="1">
    <source>
        <dbReference type="EMBL" id="OLQ06158.1"/>
    </source>
</evidence>
<dbReference type="OrthoDB" id="426504at2759"/>
<reference evidence="1 2" key="1">
    <citation type="submission" date="2016-02" db="EMBL/GenBank/DDBJ databases">
        <title>Genome analysis of coral dinoflagellate symbionts highlights evolutionary adaptations to a symbiotic lifestyle.</title>
        <authorList>
            <person name="Aranda M."/>
            <person name="Li Y."/>
            <person name="Liew Y.J."/>
            <person name="Baumgarten S."/>
            <person name="Simakov O."/>
            <person name="Wilson M."/>
            <person name="Piel J."/>
            <person name="Ashoor H."/>
            <person name="Bougouffa S."/>
            <person name="Bajic V.B."/>
            <person name="Ryu T."/>
            <person name="Ravasi T."/>
            <person name="Bayer T."/>
            <person name="Micklem G."/>
            <person name="Kim H."/>
            <person name="Bhak J."/>
            <person name="Lajeunesse T.C."/>
            <person name="Voolstra C.R."/>
        </authorList>
    </citation>
    <scope>NUCLEOTIDE SEQUENCE [LARGE SCALE GENOMIC DNA]</scope>
    <source>
        <strain evidence="1 2">CCMP2467</strain>
    </source>
</reference>
<comment type="caution">
    <text evidence="1">The sequence shown here is derived from an EMBL/GenBank/DDBJ whole genome shotgun (WGS) entry which is preliminary data.</text>
</comment>
<evidence type="ECO:0000313" key="2">
    <source>
        <dbReference type="Proteomes" id="UP000186817"/>
    </source>
</evidence>
<sequence length="452" mass="48886">MKPCTRAACSCCGKNVGLFGLTGFGMTRRAHEKRCKARRAAAAAMVQPAFCELLPRVDFHKDVQTMSAQEMGDMLTVTGAELKALLQQDELTRQEVLTAAIVAWRPGAYVGAPLKVAMVVGPGDSADTIQVSVPLRQSRCCCCPCSVLPERTCGWKLLEAVGHHQGGNWELRCRFDTAAQHILKLIADDAGTLQESSCASALPEPERVSLRCSAEGCPSADQVAEEVLTWQRLEVGMQLATAKCRMQRRVARAACGHCGQNVGLLGVTGLGITLRRHEKRCRARRAAAAAPTPPPPSPAPAVVRPAVCELLPRVDVSKDIQWMSAQEMGNMLTITGAELKALLEEDEETREQVTKSAFVAWRPGAHEGAPLRVAMLVEPGDTADTVQVKAETPYLGPIDQIVNLECLEDGFLKQKKWGQSVAMTSFFDCKVATERCRTLQNCARRLAARGGG</sequence>
<name>A0A1Q9EFJ2_SYMMI</name>
<organism evidence="1 2">
    <name type="scientific">Symbiodinium microadriaticum</name>
    <name type="common">Dinoflagellate</name>
    <name type="synonym">Zooxanthella microadriatica</name>
    <dbReference type="NCBI Taxonomy" id="2951"/>
    <lineage>
        <taxon>Eukaryota</taxon>
        <taxon>Sar</taxon>
        <taxon>Alveolata</taxon>
        <taxon>Dinophyceae</taxon>
        <taxon>Suessiales</taxon>
        <taxon>Symbiodiniaceae</taxon>
        <taxon>Symbiodinium</taxon>
    </lineage>
</organism>
<gene>
    <name evidence="1" type="ORF">AK812_SmicGene10583</name>
</gene>
<accession>A0A1Q9EFJ2</accession>
<protein>
    <submittedName>
        <fullName evidence="1">Uncharacterized protein</fullName>
    </submittedName>
</protein>
<proteinExistence type="predicted"/>
<keyword evidence="2" id="KW-1185">Reference proteome</keyword>